<dbReference type="InterPro" id="IPR020846">
    <property type="entry name" value="MFS_dom"/>
</dbReference>
<feature type="domain" description="Kazal-like" evidence="10">
    <location>
        <begin position="470"/>
        <end position="527"/>
    </location>
</feature>
<keyword evidence="8" id="KW-0406">Ion transport</keyword>
<reference evidence="12" key="2">
    <citation type="submission" date="2025-08" db="UniProtKB">
        <authorList>
            <consortium name="RefSeq"/>
        </authorList>
    </citation>
    <scope>IDENTIFICATION</scope>
    <source>
        <strain evidence="12">S238N-H82</strain>
        <tissue evidence="12">Testes</tissue>
    </source>
</reference>
<dbReference type="GO" id="GO:0015347">
    <property type="term" value="F:sodium-independent organic anion transmembrane transporter activity"/>
    <property type="evidence" value="ECO:0000318"/>
    <property type="project" value="GO_Central"/>
</dbReference>
<keyword evidence="8" id="KW-0813">Transport</keyword>
<dbReference type="SUPFAM" id="SSF103473">
    <property type="entry name" value="MFS general substrate transporter"/>
    <property type="match status" value="1"/>
</dbReference>
<keyword evidence="6 8" id="KW-0472">Membrane</keyword>
<feature type="transmembrane region" description="Helical" evidence="8">
    <location>
        <begin position="167"/>
        <end position="189"/>
    </location>
</feature>
<feature type="transmembrane region" description="Helical" evidence="8">
    <location>
        <begin position="403"/>
        <end position="423"/>
    </location>
</feature>
<dbReference type="Gene3D" id="1.20.1250.20">
    <property type="entry name" value="MFS general substrate transporter like domains"/>
    <property type="match status" value="1"/>
</dbReference>
<protein>
    <recommendedName>
        <fullName evidence="8">Solute carrier organic anion transporter family member</fullName>
    </recommendedName>
</protein>
<reference evidence="11" key="1">
    <citation type="journal article" date="2020" name="Nat. Ecol. Evol.">
        <title>Deeply conserved synteny resolves early events in vertebrate evolution.</title>
        <authorList>
            <person name="Simakov O."/>
            <person name="Marletaz F."/>
            <person name="Yue J.X."/>
            <person name="O'Connell B."/>
            <person name="Jenkins J."/>
            <person name="Brandt A."/>
            <person name="Calef R."/>
            <person name="Tung C.H."/>
            <person name="Huang T.K."/>
            <person name="Schmutz J."/>
            <person name="Satoh N."/>
            <person name="Yu J.K."/>
            <person name="Putnam N.H."/>
            <person name="Green R.E."/>
            <person name="Rokhsar D.S."/>
        </authorList>
    </citation>
    <scope>NUCLEOTIDE SEQUENCE [LARGE SCALE GENOMIC DNA]</scope>
    <source>
        <strain evidence="11">S238N-H82</strain>
    </source>
</reference>
<proteinExistence type="inferred from homology"/>
<feature type="transmembrane region" description="Helical" evidence="8">
    <location>
        <begin position="631"/>
        <end position="651"/>
    </location>
</feature>
<feature type="transmembrane region" description="Helical" evidence="8">
    <location>
        <begin position="29"/>
        <end position="56"/>
    </location>
</feature>
<dbReference type="InterPro" id="IPR004156">
    <property type="entry name" value="OATP"/>
</dbReference>
<feature type="transmembrane region" description="Helical" evidence="8">
    <location>
        <begin position="671"/>
        <end position="689"/>
    </location>
</feature>
<comment type="similarity">
    <text evidence="2 8">Belongs to the organo anion transporter (TC 2.A.60) family.</text>
</comment>
<dbReference type="InterPro" id="IPR002350">
    <property type="entry name" value="Kazal_dom"/>
</dbReference>
<keyword evidence="5 8" id="KW-1133">Transmembrane helix</keyword>
<evidence type="ECO:0000256" key="8">
    <source>
        <dbReference type="RuleBase" id="RU362056"/>
    </source>
</evidence>
<feature type="transmembrane region" description="Helical" evidence="8">
    <location>
        <begin position="367"/>
        <end position="391"/>
    </location>
</feature>
<dbReference type="PANTHER" id="PTHR11388">
    <property type="entry name" value="ORGANIC ANION TRANSPORTER"/>
    <property type="match status" value="1"/>
</dbReference>
<feature type="transmembrane region" description="Helical" evidence="8">
    <location>
        <begin position="99"/>
        <end position="120"/>
    </location>
</feature>
<keyword evidence="4 8" id="KW-0812">Transmembrane</keyword>
<gene>
    <name evidence="12" type="primary">LOC118430058</name>
</gene>
<feature type="transmembrane region" description="Helical" evidence="8">
    <location>
        <begin position="201"/>
        <end position="226"/>
    </location>
</feature>
<evidence type="ECO:0000313" key="12">
    <source>
        <dbReference type="RefSeq" id="XP_035696658.1"/>
    </source>
</evidence>
<dbReference type="PANTHER" id="PTHR11388:SF157">
    <property type="entry name" value="SOLUTE CARRIER ORGANIC ANION TRANSPORTER FAMILY MEMBER 2A1-LIKE"/>
    <property type="match status" value="1"/>
</dbReference>
<dbReference type="GO" id="GO:0006811">
    <property type="term" value="P:monoatomic ion transport"/>
    <property type="evidence" value="ECO:0007669"/>
    <property type="project" value="UniProtKB-KW"/>
</dbReference>
<evidence type="ECO:0000256" key="4">
    <source>
        <dbReference type="ARBA" id="ARBA00022692"/>
    </source>
</evidence>
<dbReference type="InterPro" id="IPR036058">
    <property type="entry name" value="Kazal_dom_sf"/>
</dbReference>
<sequence length="786" mass="84152">MAREEDDTVECGVACYHPRWARRLANAKLFCVVWCMTIFTQSVAGIGLLTAVLSTIETRFQLESKDLGMIASAADIGSTLGLVWLSYYGGRPGVNRPKILGICMLIFTVGTFAFGLPHFMTPAYDVASGAAANGTQETNKDVCASNRSASTTCAAGQESASSPYTGVYAVLFLAQILQGIGVAPAYPLGTTYMDDYVTKKALPFYLGFSYVMYGVGPTAGLFLGGYTLSRYVDMDKGVDPAALGLSPGSPLWVGAWWLGYFVMMGVLGLVAFWLLLFPAALKKPMEENENEEEDVNNMLPGTEPPSTFDPAKTLKQHAKEIMLGMKKVFSNWLFMSITMAFVSYNAAGNSFSFIPKYMETQLGMHKAQASFILGLVFLPSTLFGLFASSAILRRFQLGPRGCLYMSTGFSVLALVFLVPAGFISCPRPPIAGVNIPYGHGSTEFDLQPSHVYMYNVWTANVSLARLPGGIALTSPCNADCGCKLDRYRPVCASDGITYFSGCHARCRESQSVAGPGGIQLASYSNCGCVTSNLQSITGGSTTQLPGTQTIMVAMDESTGYFASVWATPNPENFTPDGVADTANVSQTDRRTVTVTSEPNAYTNLSSSVQRRPSTSAFSIPCPTKCISSRSFLALLTLHLVFRAMVAVPIVVAGLRALSPDIKTLGIGMQTLLARVLGFIPAPIYIGALIDSSCELWSSSCGVRGACLLYDMPLNRLLFVGVQALLTAASIILLCVAIHLYNRREAAEGKSQAPGLTTRDIATSMGSLASSIPSLTNVGVRNRNGYM</sequence>
<dbReference type="Pfam" id="PF03137">
    <property type="entry name" value="OATP"/>
    <property type="match status" value="1"/>
</dbReference>
<dbReference type="Pfam" id="PF07648">
    <property type="entry name" value="Kazal_2"/>
    <property type="match status" value="1"/>
</dbReference>
<evidence type="ECO:0000313" key="11">
    <source>
        <dbReference type="Proteomes" id="UP000001554"/>
    </source>
</evidence>
<evidence type="ECO:0000256" key="5">
    <source>
        <dbReference type="ARBA" id="ARBA00022989"/>
    </source>
</evidence>
<dbReference type="PROSITE" id="PS51465">
    <property type="entry name" value="KAZAL_2"/>
    <property type="match status" value="1"/>
</dbReference>
<keyword evidence="11" id="KW-1185">Reference proteome</keyword>
<dbReference type="Gene3D" id="3.30.60.30">
    <property type="match status" value="1"/>
</dbReference>
<comment type="subcellular location">
    <subcellularLocation>
        <location evidence="1 8">Cell membrane</location>
        <topology evidence="1 8">Multi-pass membrane protein</topology>
    </subcellularLocation>
</comment>
<dbReference type="OrthoDB" id="5062115at2759"/>
<dbReference type="GO" id="GO:0043252">
    <property type="term" value="P:sodium-independent organic anion transport"/>
    <property type="evidence" value="ECO:0000318"/>
    <property type="project" value="GO_Central"/>
</dbReference>
<feature type="transmembrane region" description="Helical" evidence="8">
    <location>
        <begin position="68"/>
        <end position="87"/>
    </location>
</feature>
<feature type="transmembrane region" description="Helical" evidence="8">
    <location>
        <begin position="255"/>
        <end position="276"/>
    </location>
</feature>
<dbReference type="SUPFAM" id="SSF100895">
    <property type="entry name" value="Kazal-type serine protease inhibitors"/>
    <property type="match status" value="1"/>
</dbReference>
<dbReference type="SMART" id="SM00280">
    <property type="entry name" value="KAZAL"/>
    <property type="match status" value="1"/>
</dbReference>
<evidence type="ECO:0000256" key="2">
    <source>
        <dbReference type="ARBA" id="ARBA00009657"/>
    </source>
</evidence>
<evidence type="ECO:0000256" key="6">
    <source>
        <dbReference type="ARBA" id="ARBA00023136"/>
    </source>
</evidence>
<accession>A0A9J7M8M4</accession>
<keyword evidence="3" id="KW-1003">Cell membrane</keyword>
<dbReference type="GO" id="GO:0016323">
    <property type="term" value="C:basolateral plasma membrane"/>
    <property type="evidence" value="ECO:0000318"/>
    <property type="project" value="GO_Central"/>
</dbReference>
<feature type="transmembrane region" description="Helical" evidence="8">
    <location>
        <begin position="717"/>
        <end position="740"/>
    </location>
</feature>
<name>A0A9J7M8M4_BRAFL</name>
<dbReference type="GeneID" id="118430058"/>
<evidence type="ECO:0000259" key="9">
    <source>
        <dbReference type="PROSITE" id="PS50850"/>
    </source>
</evidence>
<evidence type="ECO:0000256" key="3">
    <source>
        <dbReference type="ARBA" id="ARBA00022475"/>
    </source>
</evidence>
<feature type="transmembrane region" description="Helical" evidence="8">
    <location>
        <begin position="328"/>
        <end position="347"/>
    </location>
</feature>
<dbReference type="InterPro" id="IPR036259">
    <property type="entry name" value="MFS_trans_sf"/>
</dbReference>
<dbReference type="CDD" id="cd17336">
    <property type="entry name" value="MFS_SLCO_OATP"/>
    <property type="match status" value="1"/>
</dbReference>
<evidence type="ECO:0000256" key="7">
    <source>
        <dbReference type="ARBA" id="ARBA00023157"/>
    </source>
</evidence>
<evidence type="ECO:0000259" key="10">
    <source>
        <dbReference type="PROSITE" id="PS51465"/>
    </source>
</evidence>
<dbReference type="RefSeq" id="XP_035696658.1">
    <property type="nucleotide sequence ID" value="XM_035840765.1"/>
</dbReference>
<organism evidence="11 12">
    <name type="scientific">Branchiostoma floridae</name>
    <name type="common">Florida lancelet</name>
    <name type="synonym">Amphioxus</name>
    <dbReference type="NCBI Taxonomy" id="7739"/>
    <lineage>
        <taxon>Eukaryota</taxon>
        <taxon>Metazoa</taxon>
        <taxon>Chordata</taxon>
        <taxon>Cephalochordata</taxon>
        <taxon>Leptocardii</taxon>
        <taxon>Amphioxiformes</taxon>
        <taxon>Branchiostomatidae</taxon>
        <taxon>Branchiostoma</taxon>
    </lineage>
</organism>
<dbReference type="PROSITE" id="PS50850">
    <property type="entry name" value="MFS"/>
    <property type="match status" value="1"/>
</dbReference>
<feature type="domain" description="Major facilitator superfamily (MFS) profile" evidence="9">
    <location>
        <begin position="28"/>
        <end position="746"/>
    </location>
</feature>
<dbReference type="OMA" id="ACYHPRW"/>
<evidence type="ECO:0000256" key="1">
    <source>
        <dbReference type="ARBA" id="ARBA00004651"/>
    </source>
</evidence>
<dbReference type="AlphaFoldDB" id="A0A9J7M8M4"/>
<dbReference type="NCBIfam" id="TIGR00805">
    <property type="entry name" value="oat"/>
    <property type="match status" value="1"/>
</dbReference>
<dbReference type="Proteomes" id="UP000001554">
    <property type="component" value="Chromosome 14"/>
</dbReference>
<dbReference type="KEGG" id="bfo:118430058"/>
<keyword evidence="7" id="KW-1015">Disulfide bond</keyword>